<keyword evidence="6" id="KW-0342">GTP-binding</keyword>
<name>W0RRZ0_9BACT</name>
<dbReference type="Pfam" id="PF09107">
    <property type="entry name" value="WHD_3rd_SelB"/>
    <property type="match status" value="1"/>
</dbReference>
<evidence type="ECO:0000256" key="8">
    <source>
        <dbReference type="ARBA" id="ARBA00031615"/>
    </source>
</evidence>
<dbReference type="InterPro" id="IPR036388">
    <property type="entry name" value="WH-like_DNA-bd_sf"/>
</dbReference>
<dbReference type="Gene3D" id="1.10.10.2770">
    <property type="match status" value="1"/>
</dbReference>
<dbReference type="SUPFAM" id="SSF50465">
    <property type="entry name" value="EF-Tu/eEF-1alpha/eIF2-gamma C-terminal domain"/>
    <property type="match status" value="1"/>
</dbReference>
<dbReference type="NCBIfam" id="TIGR00475">
    <property type="entry name" value="selB"/>
    <property type="match status" value="1"/>
</dbReference>
<evidence type="ECO:0000256" key="1">
    <source>
        <dbReference type="ARBA" id="ARBA00004496"/>
    </source>
</evidence>
<dbReference type="InParanoid" id="W0RRZ0"/>
<dbReference type="PROSITE" id="PS51722">
    <property type="entry name" value="G_TR_2"/>
    <property type="match status" value="1"/>
</dbReference>
<dbReference type="HOGENOM" id="CLU_023030_3_0_0"/>
<dbReference type="InterPro" id="IPR050055">
    <property type="entry name" value="EF-Tu_GTPase"/>
</dbReference>
<keyword evidence="5" id="KW-0648">Protein biosynthesis</keyword>
<reference evidence="10 11" key="1">
    <citation type="journal article" date="2014" name="Genome Announc.">
        <title>Genome Sequence and Methylome of Soil Bacterium Gemmatirosa kalamazoonensis KBS708T, a Member of the Rarely Cultivated Gemmatimonadetes Phylum.</title>
        <authorList>
            <person name="Debruyn J.M."/>
            <person name="Radosevich M."/>
            <person name="Wommack K.E."/>
            <person name="Polson S.W."/>
            <person name="Hauser L.J."/>
            <person name="Fawaz M.N."/>
            <person name="Korlach J."/>
            <person name="Tsai Y.C."/>
        </authorList>
    </citation>
    <scope>NUCLEOTIDE SEQUENCE [LARGE SCALE GENOMIC DNA]</scope>
    <source>
        <strain evidence="10 11">KBS708</strain>
        <plasmid evidence="11">Plasmid 2</plasmid>
    </source>
</reference>
<dbReference type="GO" id="GO:0005525">
    <property type="term" value="F:GTP binding"/>
    <property type="evidence" value="ECO:0007669"/>
    <property type="project" value="UniProtKB-KW"/>
</dbReference>
<dbReference type="GO" id="GO:0003723">
    <property type="term" value="F:RNA binding"/>
    <property type="evidence" value="ECO:0007669"/>
    <property type="project" value="InterPro"/>
</dbReference>
<evidence type="ECO:0000259" key="9">
    <source>
        <dbReference type="PROSITE" id="PS51722"/>
    </source>
</evidence>
<dbReference type="GO" id="GO:0003924">
    <property type="term" value="F:GTPase activity"/>
    <property type="evidence" value="ECO:0007669"/>
    <property type="project" value="InterPro"/>
</dbReference>
<evidence type="ECO:0000313" key="11">
    <source>
        <dbReference type="Proteomes" id="UP000019151"/>
    </source>
</evidence>
<dbReference type="GO" id="GO:0001514">
    <property type="term" value="P:selenocysteine incorporation"/>
    <property type="evidence" value="ECO:0007669"/>
    <property type="project" value="InterPro"/>
</dbReference>
<dbReference type="Gene3D" id="2.40.30.10">
    <property type="entry name" value="Translation factors"/>
    <property type="match status" value="1"/>
</dbReference>
<evidence type="ECO:0000256" key="3">
    <source>
        <dbReference type="ARBA" id="ARBA00022490"/>
    </source>
</evidence>
<evidence type="ECO:0000256" key="6">
    <source>
        <dbReference type="ARBA" id="ARBA00023134"/>
    </source>
</evidence>
<comment type="function">
    <text evidence="7">Translation factor necessary for the incorporation of selenocysteine into proteins. It probably replaces EF-Tu for the insertion of selenocysteine directed by the UGA codon. SelB binds GTP and GDP.</text>
</comment>
<dbReference type="Proteomes" id="UP000019151">
    <property type="component" value="Plasmid 2"/>
</dbReference>
<dbReference type="SUPFAM" id="SSF46785">
    <property type="entry name" value="Winged helix' DNA-binding domain"/>
    <property type="match status" value="1"/>
</dbReference>
<keyword evidence="10" id="KW-0251">Elongation factor</keyword>
<sequence length="621" mass="67513">MRLIGTAGHIDHGKSTLVQALTGVHPSRLPEERARGMTIDLGYAHLDHPDGHRLGVVDVPGHEKLVKNMVAGATGFELALWVVDARESVMPQSREHLHILELLGVRALMPVITKAAVATAEQIERTERDVASLVSDVALPVLASHVVDSVSGAGIAELKRAIFAATRDQPADDDAPPYLAIDRAFSVKGVGTVVTGTLVRGTLAEGDEVVVTSAPGTWRVRALTNHHARVARIGAGHRVGVNLAGLHADDVRRGDVLVSPAHPYRARRVNARLRWTPDAPRAWKHGAPLLFHAGCLEVECRLWGTEEADGASWAQLELSREACFFPGQRFILRGGTPLATVGGGEILDLAPDRPRRVTMAERAAYVARARGDECLSVYHAAAGATVLDLAALARRWMVAEDTLRRDVARSASLRLLTPDGPLAWSTSAATAARERLRRWLDAEPRDEHAVPYERVARELRLPPAHVQAVMRALLAADAESASRLRLDGAAAVVHPGRVELAPEDQRLADALLARLRREWLKPSTVDAYRELLPAPRGALDRVVARLCEAGRLVRVSRDLVLHADAARALRNAPAHYGLDAVRAAEFGQALGLTRKHGIPYLEFLNREGIMRRAGDVHHRVR</sequence>
<dbReference type="SUPFAM" id="SSF50447">
    <property type="entry name" value="Translation proteins"/>
    <property type="match status" value="1"/>
</dbReference>
<dbReference type="KEGG" id="gba:J421_5941"/>
<protein>
    <recommendedName>
        <fullName evidence="2">Selenocysteine-specific elongation factor</fullName>
    </recommendedName>
    <alternativeName>
        <fullName evidence="8">SelB translation factor</fullName>
    </alternativeName>
</protein>
<dbReference type="eggNOG" id="COG3276">
    <property type="taxonomic scope" value="Bacteria"/>
</dbReference>
<feature type="domain" description="Tr-type G" evidence="9">
    <location>
        <begin position="1"/>
        <end position="171"/>
    </location>
</feature>
<dbReference type="RefSeq" id="WP_025414780.1">
    <property type="nucleotide sequence ID" value="NZ_CP007130.1"/>
</dbReference>
<dbReference type="Pfam" id="PF03144">
    <property type="entry name" value="GTP_EFTU_D2"/>
    <property type="match status" value="1"/>
</dbReference>
<dbReference type="CDD" id="cd04171">
    <property type="entry name" value="SelB"/>
    <property type="match status" value="1"/>
</dbReference>
<dbReference type="SUPFAM" id="SSF52540">
    <property type="entry name" value="P-loop containing nucleoside triphosphate hydrolases"/>
    <property type="match status" value="1"/>
</dbReference>
<dbReference type="EMBL" id="CP007130">
    <property type="protein sequence ID" value="AHG93476.1"/>
    <property type="molecule type" value="Genomic_DNA"/>
</dbReference>
<organism evidence="10 11">
    <name type="scientific">Gemmatirosa kalamazoonensis</name>
    <dbReference type="NCBI Taxonomy" id="861299"/>
    <lineage>
        <taxon>Bacteria</taxon>
        <taxon>Pseudomonadati</taxon>
        <taxon>Gemmatimonadota</taxon>
        <taxon>Gemmatimonadia</taxon>
        <taxon>Gemmatimonadales</taxon>
        <taxon>Gemmatimonadaceae</taxon>
        <taxon>Gemmatirosa</taxon>
    </lineage>
</organism>
<gene>
    <name evidence="10" type="ORF">J421_5941</name>
</gene>
<evidence type="ECO:0000313" key="10">
    <source>
        <dbReference type="EMBL" id="AHG93476.1"/>
    </source>
</evidence>
<keyword evidence="3" id="KW-0963">Cytoplasm</keyword>
<evidence type="ECO:0000256" key="5">
    <source>
        <dbReference type="ARBA" id="ARBA00022917"/>
    </source>
</evidence>
<keyword evidence="11" id="KW-1185">Reference proteome</keyword>
<comment type="subcellular location">
    <subcellularLocation>
        <location evidence="1">Cytoplasm</location>
    </subcellularLocation>
</comment>
<dbReference type="InterPro" id="IPR009000">
    <property type="entry name" value="Transl_B-barrel_sf"/>
</dbReference>
<accession>W0RRZ0</accession>
<dbReference type="InterPro" id="IPR000795">
    <property type="entry name" value="T_Tr_GTP-bd_dom"/>
</dbReference>
<evidence type="ECO:0000256" key="2">
    <source>
        <dbReference type="ARBA" id="ARBA00015953"/>
    </source>
</evidence>
<dbReference type="PANTHER" id="PTHR43721:SF11">
    <property type="entry name" value="SELENOCYSTEINE-SPECIFIC ELONGATION FACTOR"/>
    <property type="match status" value="1"/>
</dbReference>
<dbReference type="OrthoDB" id="9804504at2"/>
<dbReference type="PANTHER" id="PTHR43721">
    <property type="entry name" value="ELONGATION FACTOR TU-RELATED"/>
    <property type="match status" value="1"/>
</dbReference>
<dbReference type="GO" id="GO:0005737">
    <property type="term" value="C:cytoplasm"/>
    <property type="evidence" value="ECO:0007669"/>
    <property type="project" value="UniProtKB-SubCell"/>
</dbReference>
<dbReference type="InterPro" id="IPR009001">
    <property type="entry name" value="Transl_elong_EF1A/Init_IF2_C"/>
</dbReference>
<dbReference type="Gene3D" id="1.10.10.10">
    <property type="entry name" value="Winged helix-like DNA-binding domain superfamily/Winged helix DNA-binding domain"/>
    <property type="match status" value="1"/>
</dbReference>
<dbReference type="AlphaFoldDB" id="W0RRZ0"/>
<geneLocation type="plasmid" evidence="10 11">
    <name>2</name>
</geneLocation>
<dbReference type="Gene3D" id="3.40.50.300">
    <property type="entry name" value="P-loop containing nucleotide triphosphate hydrolases"/>
    <property type="match status" value="1"/>
</dbReference>
<dbReference type="Pfam" id="PF00009">
    <property type="entry name" value="GTP_EFTU"/>
    <property type="match status" value="1"/>
</dbReference>
<keyword evidence="4" id="KW-0547">Nucleotide-binding</keyword>
<evidence type="ECO:0000256" key="7">
    <source>
        <dbReference type="ARBA" id="ARBA00025526"/>
    </source>
</evidence>
<dbReference type="GO" id="GO:0003746">
    <property type="term" value="F:translation elongation factor activity"/>
    <property type="evidence" value="ECO:0007669"/>
    <property type="project" value="UniProtKB-KW"/>
</dbReference>
<dbReference type="InterPro" id="IPR004161">
    <property type="entry name" value="EFTu-like_2"/>
</dbReference>
<dbReference type="InterPro" id="IPR015191">
    <property type="entry name" value="SelB_WHD4"/>
</dbReference>
<dbReference type="PATRIC" id="fig|861299.3.peg.5992"/>
<keyword evidence="10" id="KW-0614">Plasmid</keyword>
<dbReference type="InterPro" id="IPR027417">
    <property type="entry name" value="P-loop_NTPase"/>
</dbReference>
<proteinExistence type="predicted"/>
<evidence type="ECO:0000256" key="4">
    <source>
        <dbReference type="ARBA" id="ARBA00022741"/>
    </source>
</evidence>
<dbReference type="InterPro" id="IPR004535">
    <property type="entry name" value="Transl_elong_SelB"/>
</dbReference>
<dbReference type="InterPro" id="IPR036390">
    <property type="entry name" value="WH_DNA-bd_sf"/>
</dbReference>